<evidence type="ECO:0000256" key="1">
    <source>
        <dbReference type="ARBA" id="ARBA00005641"/>
    </source>
</evidence>
<name>A0A4S8KN38_DENBC</name>
<evidence type="ECO:0000259" key="6">
    <source>
        <dbReference type="Pfam" id="PF00150"/>
    </source>
</evidence>
<dbReference type="GO" id="GO:0009251">
    <property type="term" value="P:glucan catabolic process"/>
    <property type="evidence" value="ECO:0007669"/>
    <property type="project" value="TreeGrafter"/>
</dbReference>
<evidence type="ECO:0000256" key="2">
    <source>
        <dbReference type="ARBA" id="ARBA00022801"/>
    </source>
</evidence>
<comment type="similarity">
    <text evidence="1 4">Belongs to the glycosyl hydrolase 5 (cellulase A) family.</text>
</comment>
<keyword evidence="5" id="KW-0732">Signal</keyword>
<keyword evidence="3 4" id="KW-0326">Glycosidase</keyword>
<dbReference type="OrthoDB" id="1887033at2759"/>
<dbReference type="GO" id="GO:0005576">
    <property type="term" value="C:extracellular region"/>
    <property type="evidence" value="ECO:0007669"/>
    <property type="project" value="TreeGrafter"/>
</dbReference>
<feature type="chain" id="PRO_5020460755" evidence="5">
    <location>
        <begin position="20"/>
        <end position="517"/>
    </location>
</feature>
<dbReference type="Gene3D" id="3.20.20.80">
    <property type="entry name" value="Glycosidases"/>
    <property type="match status" value="2"/>
</dbReference>
<dbReference type="SUPFAM" id="SSF51445">
    <property type="entry name" value="(Trans)glycosidases"/>
    <property type="match status" value="1"/>
</dbReference>
<evidence type="ECO:0000313" key="7">
    <source>
        <dbReference type="EMBL" id="THU76921.1"/>
    </source>
</evidence>
<proteinExistence type="inferred from homology"/>
<keyword evidence="2 4" id="KW-0378">Hydrolase</keyword>
<keyword evidence="8" id="KW-1185">Reference proteome</keyword>
<dbReference type="PANTHER" id="PTHR31297:SF42">
    <property type="entry name" value="GLYCOSIDE HYDROLASE FAMILY 5 DOMAIN-CONTAINING PROTEIN"/>
    <property type="match status" value="1"/>
</dbReference>
<dbReference type="PANTHER" id="PTHR31297">
    <property type="entry name" value="GLUCAN ENDO-1,6-BETA-GLUCOSIDASE B"/>
    <property type="match status" value="1"/>
</dbReference>
<gene>
    <name evidence="7" type="ORF">K435DRAFT_703681</name>
</gene>
<dbReference type="Pfam" id="PF00150">
    <property type="entry name" value="Cellulase"/>
    <property type="match status" value="1"/>
</dbReference>
<sequence>MYSLLPLVVGFCLLSTVSATATIPNKIYGVNLGSWLVLEPWMLPGEWLRMGGQDCERFHCADCIRSEFAFVQAYPNTADQKFNEHWDTWFTQDDVNELKDLGINTVRIPLGYWIVEAIVDRTTEFYPRGGLKQLRRGLEQLKNAGIVAILVHHAPPGVSLPNEVFTGRCTTDVEFYTDYNYHRALIWAAVMTGLSHLHPDFSTVFAIQAVNEPINDANKTPGYGDYQKNFVKTIRAMEDLLGIKVHQSRRRHHSRDVDASDSLNVTSVFDNMINQGPCGYEKEICDVLREALPILIDISFELPGLSFGSISGLDRQPPIMTNFMDFSWQYNNASNPADAAIGPQGYDDHLYYVFGGVADPNPDAYLRSICNLQRVQNDANNRNNPLWFGEWGLATEFNNTDEFLVKWADAQKLAYSKGAGWIFENFKIEKSEEAGDLAREWSYPEAVRRGYFLRDPAALHDPNVCDPYISPANSTATNSTATNSTAATSTGFCIIRFSSSFKKLLFVYLCLLVFMCL</sequence>
<dbReference type="InterPro" id="IPR001547">
    <property type="entry name" value="Glyco_hydro_5"/>
</dbReference>
<evidence type="ECO:0000256" key="5">
    <source>
        <dbReference type="SAM" id="SignalP"/>
    </source>
</evidence>
<dbReference type="InterPro" id="IPR050386">
    <property type="entry name" value="Glycosyl_hydrolase_5"/>
</dbReference>
<protein>
    <submittedName>
        <fullName evidence="7">Glycoside hydrolase</fullName>
    </submittedName>
</protein>
<dbReference type="EMBL" id="ML180650">
    <property type="protein sequence ID" value="THU76921.1"/>
    <property type="molecule type" value="Genomic_DNA"/>
</dbReference>
<dbReference type="AlphaFoldDB" id="A0A4S8KN38"/>
<feature type="domain" description="Glycoside hydrolase family 5" evidence="6">
    <location>
        <begin position="81"/>
        <end position="415"/>
    </location>
</feature>
<evidence type="ECO:0000313" key="8">
    <source>
        <dbReference type="Proteomes" id="UP000297245"/>
    </source>
</evidence>
<reference evidence="7 8" key="1">
    <citation type="journal article" date="2019" name="Nat. Ecol. Evol.">
        <title>Megaphylogeny resolves global patterns of mushroom evolution.</title>
        <authorList>
            <person name="Varga T."/>
            <person name="Krizsan K."/>
            <person name="Foldi C."/>
            <person name="Dima B."/>
            <person name="Sanchez-Garcia M."/>
            <person name="Sanchez-Ramirez S."/>
            <person name="Szollosi G.J."/>
            <person name="Szarkandi J.G."/>
            <person name="Papp V."/>
            <person name="Albert L."/>
            <person name="Andreopoulos W."/>
            <person name="Angelini C."/>
            <person name="Antonin V."/>
            <person name="Barry K.W."/>
            <person name="Bougher N.L."/>
            <person name="Buchanan P."/>
            <person name="Buyck B."/>
            <person name="Bense V."/>
            <person name="Catcheside P."/>
            <person name="Chovatia M."/>
            <person name="Cooper J."/>
            <person name="Damon W."/>
            <person name="Desjardin D."/>
            <person name="Finy P."/>
            <person name="Geml J."/>
            <person name="Haridas S."/>
            <person name="Hughes K."/>
            <person name="Justo A."/>
            <person name="Karasinski D."/>
            <person name="Kautmanova I."/>
            <person name="Kiss B."/>
            <person name="Kocsube S."/>
            <person name="Kotiranta H."/>
            <person name="LaButti K.M."/>
            <person name="Lechner B.E."/>
            <person name="Liimatainen K."/>
            <person name="Lipzen A."/>
            <person name="Lukacs Z."/>
            <person name="Mihaltcheva S."/>
            <person name="Morgado L.N."/>
            <person name="Niskanen T."/>
            <person name="Noordeloos M.E."/>
            <person name="Ohm R.A."/>
            <person name="Ortiz-Santana B."/>
            <person name="Ovrebo C."/>
            <person name="Racz N."/>
            <person name="Riley R."/>
            <person name="Savchenko A."/>
            <person name="Shiryaev A."/>
            <person name="Soop K."/>
            <person name="Spirin V."/>
            <person name="Szebenyi C."/>
            <person name="Tomsovsky M."/>
            <person name="Tulloss R.E."/>
            <person name="Uehling J."/>
            <person name="Grigoriev I.V."/>
            <person name="Vagvolgyi C."/>
            <person name="Papp T."/>
            <person name="Martin F.M."/>
            <person name="Miettinen O."/>
            <person name="Hibbett D.S."/>
            <person name="Nagy L.G."/>
        </authorList>
    </citation>
    <scope>NUCLEOTIDE SEQUENCE [LARGE SCALE GENOMIC DNA]</scope>
    <source>
        <strain evidence="7 8">CBS 962.96</strain>
    </source>
</reference>
<organism evidence="7 8">
    <name type="scientific">Dendrothele bispora (strain CBS 962.96)</name>
    <dbReference type="NCBI Taxonomy" id="1314807"/>
    <lineage>
        <taxon>Eukaryota</taxon>
        <taxon>Fungi</taxon>
        <taxon>Dikarya</taxon>
        <taxon>Basidiomycota</taxon>
        <taxon>Agaricomycotina</taxon>
        <taxon>Agaricomycetes</taxon>
        <taxon>Agaricomycetidae</taxon>
        <taxon>Agaricales</taxon>
        <taxon>Agaricales incertae sedis</taxon>
        <taxon>Dendrothele</taxon>
    </lineage>
</organism>
<dbReference type="GO" id="GO:0009986">
    <property type="term" value="C:cell surface"/>
    <property type="evidence" value="ECO:0007669"/>
    <property type="project" value="TreeGrafter"/>
</dbReference>
<feature type="signal peptide" evidence="5">
    <location>
        <begin position="1"/>
        <end position="19"/>
    </location>
</feature>
<evidence type="ECO:0000256" key="3">
    <source>
        <dbReference type="ARBA" id="ARBA00023295"/>
    </source>
</evidence>
<dbReference type="InterPro" id="IPR017853">
    <property type="entry name" value="GH"/>
</dbReference>
<dbReference type="Proteomes" id="UP000297245">
    <property type="component" value="Unassembled WGS sequence"/>
</dbReference>
<dbReference type="GO" id="GO:0008422">
    <property type="term" value="F:beta-glucosidase activity"/>
    <property type="evidence" value="ECO:0007669"/>
    <property type="project" value="TreeGrafter"/>
</dbReference>
<accession>A0A4S8KN38</accession>
<evidence type="ECO:0000256" key="4">
    <source>
        <dbReference type="RuleBase" id="RU361153"/>
    </source>
</evidence>